<dbReference type="InterPro" id="IPR035434">
    <property type="entry name" value="GCL_bact_plant"/>
</dbReference>
<comment type="similarity">
    <text evidence="5">Belongs to the glutamate--cysteine ligase type 2 family. EgtA subfamily.</text>
</comment>
<evidence type="ECO:0000256" key="3">
    <source>
        <dbReference type="ARBA" id="ARBA00022840"/>
    </source>
</evidence>
<sequence>MDYEKQLEAVINYIKSGEKLKEEFTVGMEMEHFIIDKDTLKTVSYFGEDGVGETLRELHEGGCVAYKEGEYILGLENDDLAVSTEPGSQFEVALSSKWNIDDLKDIYIKNMRKLVEVFDKKNQAMVTLGYHPVTKIDEIKILPKKRYDFMYKYFNERGDMAHNMMKGTCSLQCSIDYSSEEDFVKKYKIANCLSPVFYTLFDNAYIFEGNPAKSRNMREIIWENTDTDRSGMYPFSFDDDLSYKKYAENILNTPLIFSIDENHEQYYVGGKTFKEVFEDVRDTDMIFHALSIVFPDVRAKRYIEIRMMDEIKYPLNFSAVALIKGLFYDDTNLDKLSELFKNMTYESCMKAKLDAREKGLDATFMNVNMLEFCKMLVDMAKAGLPANEIGYLIPLEEMLEKGMNPRDVFEQIYKEKGLREAVIENEIKLEDLDV</sequence>
<comment type="function">
    <text evidence="5">Catalyzes the synthesis of gamma-glutamylcysteine (gamma-GC).</text>
</comment>
<keyword evidence="2 5" id="KW-0547">Nucleotide-binding</keyword>
<dbReference type="InterPro" id="IPR006336">
    <property type="entry name" value="GCS2"/>
</dbReference>
<dbReference type="GO" id="GO:0005524">
    <property type="term" value="F:ATP binding"/>
    <property type="evidence" value="ECO:0007669"/>
    <property type="project" value="UniProtKB-UniRule"/>
</dbReference>
<dbReference type="GO" id="GO:0004357">
    <property type="term" value="F:glutamate-cysteine ligase activity"/>
    <property type="evidence" value="ECO:0007669"/>
    <property type="project" value="UniProtKB-UniRule"/>
</dbReference>
<protein>
    <recommendedName>
        <fullName evidence="5">Glutamate--cysteine ligase</fullName>
        <ecNumber evidence="5">6.3.2.2</ecNumber>
    </recommendedName>
</protein>
<evidence type="ECO:0000256" key="2">
    <source>
        <dbReference type="ARBA" id="ARBA00022741"/>
    </source>
</evidence>
<dbReference type="Pfam" id="PF04107">
    <property type="entry name" value="GCS2"/>
    <property type="match status" value="1"/>
</dbReference>
<dbReference type="PIRSF" id="PIRSF017901">
    <property type="entry name" value="GCL"/>
    <property type="match status" value="1"/>
</dbReference>
<keyword evidence="3 5" id="KW-0067">ATP-binding</keyword>
<dbReference type="GO" id="GO:0006750">
    <property type="term" value="P:glutathione biosynthetic process"/>
    <property type="evidence" value="ECO:0007669"/>
    <property type="project" value="UniProtKB-UniRule"/>
</dbReference>
<organism evidence="6 7">
    <name type="scientific">Finegoldia magna</name>
    <name type="common">Peptostreptococcus magnus</name>
    <dbReference type="NCBI Taxonomy" id="1260"/>
    <lineage>
        <taxon>Bacteria</taxon>
        <taxon>Bacillati</taxon>
        <taxon>Bacillota</taxon>
        <taxon>Tissierellia</taxon>
        <taxon>Tissierellales</taxon>
        <taxon>Peptoniphilaceae</taxon>
        <taxon>Finegoldia</taxon>
    </lineage>
</organism>
<evidence type="ECO:0000256" key="1">
    <source>
        <dbReference type="ARBA" id="ARBA00022598"/>
    </source>
</evidence>
<comment type="caution">
    <text evidence="6">The sequence shown here is derived from an EMBL/GenBank/DDBJ whole genome shotgun (WGS) entry which is preliminary data.</text>
</comment>
<dbReference type="PANTHER" id="PTHR34378:SF1">
    <property type="entry name" value="GLUTAMATE--CYSTEINE LIGASE, CHLOROPLASTIC"/>
    <property type="match status" value="1"/>
</dbReference>
<name>A0A233V228_FINMA</name>
<reference evidence="7" key="1">
    <citation type="submission" date="2017-04" db="EMBL/GenBank/DDBJ databases">
        <title>Finegoldia magna isolated from orthopedic joint implant-associated infections.</title>
        <authorList>
            <person name="Bjorklund S."/>
            <person name="Bruggemann H."/>
            <person name="Jensen A."/>
            <person name="Hellmark B."/>
            <person name="Soderquist B."/>
        </authorList>
    </citation>
    <scope>NUCLEOTIDE SEQUENCE [LARGE SCALE GENOMIC DNA]</scope>
    <source>
        <strain evidence="7">CCUG 54800</strain>
    </source>
</reference>
<keyword evidence="1 5" id="KW-0436">Ligase</keyword>
<dbReference type="Proteomes" id="UP000215413">
    <property type="component" value="Unassembled WGS sequence"/>
</dbReference>
<evidence type="ECO:0000313" key="6">
    <source>
        <dbReference type="EMBL" id="OXZ26465.1"/>
    </source>
</evidence>
<dbReference type="SUPFAM" id="SSF55931">
    <property type="entry name" value="Glutamine synthetase/guanido kinase"/>
    <property type="match status" value="1"/>
</dbReference>
<evidence type="ECO:0000256" key="5">
    <source>
        <dbReference type="PIRNR" id="PIRNR017901"/>
    </source>
</evidence>
<evidence type="ECO:0000256" key="4">
    <source>
        <dbReference type="ARBA" id="ARBA00048819"/>
    </source>
</evidence>
<gene>
    <name evidence="6" type="ORF">B9N49_09025</name>
</gene>
<accession>A0A233V228</accession>
<dbReference type="EMBL" id="NDYC01000047">
    <property type="protein sequence ID" value="OXZ26465.1"/>
    <property type="molecule type" value="Genomic_DNA"/>
</dbReference>
<dbReference type="AlphaFoldDB" id="A0A233V228"/>
<dbReference type="Gene3D" id="3.30.590.20">
    <property type="match status" value="1"/>
</dbReference>
<dbReference type="PANTHER" id="PTHR34378">
    <property type="entry name" value="GLUTAMATE--CYSTEINE LIGASE, CHLOROPLASTIC"/>
    <property type="match status" value="1"/>
</dbReference>
<dbReference type="InterPro" id="IPR014746">
    <property type="entry name" value="Gln_synth/guanido_kin_cat_dom"/>
</dbReference>
<evidence type="ECO:0000313" key="7">
    <source>
        <dbReference type="Proteomes" id="UP000215413"/>
    </source>
</evidence>
<proteinExistence type="inferred from homology"/>
<dbReference type="EC" id="6.3.2.2" evidence="5"/>
<dbReference type="RefSeq" id="WP_094206430.1">
    <property type="nucleotide sequence ID" value="NZ_NDYC01000047.1"/>
</dbReference>
<comment type="catalytic activity">
    <reaction evidence="4 5">
        <text>L-cysteine + L-glutamate + ATP = gamma-L-glutamyl-L-cysteine + ADP + phosphate + H(+)</text>
        <dbReference type="Rhea" id="RHEA:13285"/>
        <dbReference type="ChEBI" id="CHEBI:15378"/>
        <dbReference type="ChEBI" id="CHEBI:29985"/>
        <dbReference type="ChEBI" id="CHEBI:30616"/>
        <dbReference type="ChEBI" id="CHEBI:35235"/>
        <dbReference type="ChEBI" id="CHEBI:43474"/>
        <dbReference type="ChEBI" id="CHEBI:58173"/>
        <dbReference type="ChEBI" id="CHEBI:456216"/>
        <dbReference type="EC" id="6.3.2.2"/>
    </reaction>
</comment>